<evidence type="ECO:0000259" key="1">
    <source>
        <dbReference type="Pfam" id="PF13411"/>
    </source>
</evidence>
<evidence type="ECO:0000313" key="2">
    <source>
        <dbReference type="EMBL" id="ETO91667.1"/>
    </source>
</evidence>
<organism evidence="2 3">
    <name type="scientific">Candidatus Xenolissoclinum pacificiensis L6</name>
    <dbReference type="NCBI Taxonomy" id="1401685"/>
    <lineage>
        <taxon>Bacteria</taxon>
        <taxon>Pseudomonadati</taxon>
        <taxon>Pseudomonadota</taxon>
        <taxon>Alphaproteobacteria</taxon>
        <taxon>Rickettsiales</taxon>
        <taxon>Anaplasmataceae</taxon>
        <taxon>Candidatus Xenolissoclinum</taxon>
    </lineage>
</organism>
<dbReference type="STRING" id="1401685.P857_837"/>
<name>W2V1Y8_9RICK</name>
<dbReference type="AlphaFoldDB" id="W2V1Y8"/>
<dbReference type="GO" id="GO:0003677">
    <property type="term" value="F:DNA binding"/>
    <property type="evidence" value="ECO:0007669"/>
    <property type="project" value="InterPro"/>
</dbReference>
<dbReference type="Pfam" id="PF13411">
    <property type="entry name" value="MerR_1"/>
    <property type="match status" value="1"/>
</dbReference>
<reference evidence="2 3" key="1">
    <citation type="journal article" date="2013" name="PLoS ONE">
        <title>Bacterial endosymbiosis in a chordate host: long-term co-evolution and conservation of secondary metabolism.</title>
        <authorList>
            <person name="Kwan J.C."/>
            <person name="Schmidt E.W."/>
        </authorList>
    </citation>
    <scope>NUCLEOTIDE SEQUENCE [LARGE SCALE GENOMIC DNA]</scope>
    <source>
        <strain evidence="3">L6</strain>
    </source>
</reference>
<comment type="caution">
    <text evidence="2">The sequence shown here is derived from an EMBL/GenBank/DDBJ whole genome shotgun (WGS) entry which is preliminary data.</text>
</comment>
<dbReference type="EMBL" id="AXCJ01000001">
    <property type="protein sequence ID" value="ETO91667.1"/>
    <property type="molecule type" value="Genomic_DNA"/>
</dbReference>
<dbReference type="InterPro" id="IPR009061">
    <property type="entry name" value="DNA-bd_dom_put_sf"/>
</dbReference>
<dbReference type="Gene3D" id="1.10.1660.10">
    <property type="match status" value="1"/>
</dbReference>
<keyword evidence="3" id="KW-1185">Reference proteome</keyword>
<accession>W2V1Y8</accession>
<sequence>MSLVNPEDKLLKTITEVARELGIKEYVLRYWETQFPQINPSRQKGKRLYDINDVKTIKTIQDLLHNQKYTIQGAKNFLYFENEQDNDKNMLDVLAELKKLYSFLREAMSDE</sequence>
<dbReference type="Proteomes" id="UP000018951">
    <property type="component" value="Unassembled WGS sequence"/>
</dbReference>
<protein>
    <submittedName>
        <fullName evidence="2">Transcriptional regulator</fullName>
    </submittedName>
</protein>
<dbReference type="GO" id="GO:0006355">
    <property type="term" value="P:regulation of DNA-templated transcription"/>
    <property type="evidence" value="ECO:0007669"/>
    <property type="project" value="InterPro"/>
</dbReference>
<evidence type="ECO:0000313" key="3">
    <source>
        <dbReference type="Proteomes" id="UP000018951"/>
    </source>
</evidence>
<dbReference type="PATRIC" id="fig|1401685.3.peg.70"/>
<dbReference type="InterPro" id="IPR000551">
    <property type="entry name" value="MerR-type_HTH_dom"/>
</dbReference>
<dbReference type="CDD" id="cd04765">
    <property type="entry name" value="HTH_MlrA-like_sg2"/>
    <property type="match status" value="1"/>
</dbReference>
<proteinExistence type="predicted"/>
<dbReference type="SUPFAM" id="SSF46955">
    <property type="entry name" value="Putative DNA-binding domain"/>
    <property type="match status" value="1"/>
</dbReference>
<feature type="domain" description="HTH merR-type" evidence="1">
    <location>
        <begin position="13"/>
        <end position="78"/>
    </location>
</feature>
<gene>
    <name evidence="2" type="primary">soxR</name>
    <name evidence="2" type="ORF">P857_837</name>
</gene>